<organism evidence="1">
    <name type="scientific">Sesamum angustifolium</name>
    <dbReference type="NCBI Taxonomy" id="2727405"/>
    <lineage>
        <taxon>Eukaryota</taxon>
        <taxon>Viridiplantae</taxon>
        <taxon>Streptophyta</taxon>
        <taxon>Embryophyta</taxon>
        <taxon>Tracheophyta</taxon>
        <taxon>Spermatophyta</taxon>
        <taxon>Magnoliopsida</taxon>
        <taxon>eudicotyledons</taxon>
        <taxon>Gunneridae</taxon>
        <taxon>Pentapetalae</taxon>
        <taxon>asterids</taxon>
        <taxon>lamiids</taxon>
        <taxon>Lamiales</taxon>
        <taxon>Pedaliaceae</taxon>
        <taxon>Sesamum</taxon>
    </lineage>
</organism>
<sequence>MTLQRLIGLISVTLSGLRHLGDNDNVGSIKRWGQGLPFQLGKWDRQEHAFIAISPKQHRLAKLFEGSFYSQLFAEPSAAVLSREGLADRKVR</sequence>
<protein>
    <submittedName>
        <fullName evidence="1">Uncharacterized protein</fullName>
    </submittedName>
</protein>
<accession>A0AAW2M5G0</accession>
<evidence type="ECO:0000313" key="1">
    <source>
        <dbReference type="EMBL" id="KAL0326655.1"/>
    </source>
</evidence>
<gene>
    <name evidence="1" type="ORF">Sangu_1743500</name>
</gene>
<reference evidence="1" key="1">
    <citation type="submission" date="2020-06" db="EMBL/GenBank/DDBJ databases">
        <authorList>
            <person name="Li T."/>
            <person name="Hu X."/>
            <person name="Zhang T."/>
            <person name="Song X."/>
            <person name="Zhang H."/>
            <person name="Dai N."/>
            <person name="Sheng W."/>
            <person name="Hou X."/>
            <person name="Wei L."/>
        </authorList>
    </citation>
    <scope>NUCLEOTIDE SEQUENCE</scope>
    <source>
        <strain evidence="1">G01</strain>
        <tissue evidence="1">Leaf</tissue>
    </source>
</reference>
<dbReference type="EMBL" id="JACGWK010000011">
    <property type="protein sequence ID" value="KAL0326655.1"/>
    <property type="molecule type" value="Genomic_DNA"/>
</dbReference>
<comment type="caution">
    <text evidence="1">The sequence shown here is derived from an EMBL/GenBank/DDBJ whole genome shotgun (WGS) entry which is preliminary data.</text>
</comment>
<reference evidence="1" key="2">
    <citation type="journal article" date="2024" name="Plant">
        <title>Genomic evolution and insights into agronomic trait innovations of Sesamum species.</title>
        <authorList>
            <person name="Miao H."/>
            <person name="Wang L."/>
            <person name="Qu L."/>
            <person name="Liu H."/>
            <person name="Sun Y."/>
            <person name="Le M."/>
            <person name="Wang Q."/>
            <person name="Wei S."/>
            <person name="Zheng Y."/>
            <person name="Lin W."/>
            <person name="Duan Y."/>
            <person name="Cao H."/>
            <person name="Xiong S."/>
            <person name="Wang X."/>
            <person name="Wei L."/>
            <person name="Li C."/>
            <person name="Ma Q."/>
            <person name="Ju M."/>
            <person name="Zhao R."/>
            <person name="Li G."/>
            <person name="Mu C."/>
            <person name="Tian Q."/>
            <person name="Mei H."/>
            <person name="Zhang T."/>
            <person name="Gao T."/>
            <person name="Zhang H."/>
        </authorList>
    </citation>
    <scope>NUCLEOTIDE SEQUENCE</scope>
    <source>
        <strain evidence="1">G01</strain>
    </source>
</reference>
<dbReference type="AlphaFoldDB" id="A0AAW2M5G0"/>
<name>A0AAW2M5G0_9LAMI</name>
<proteinExistence type="predicted"/>